<keyword evidence="1" id="KW-0812">Transmembrane</keyword>
<reference evidence="2" key="2">
    <citation type="journal article" date="2015" name="Data Brief">
        <title>Shoot transcriptome of the giant reed, Arundo donax.</title>
        <authorList>
            <person name="Barrero R.A."/>
            <person name="Guerrero F.D."/>
            <person name="Moolhuijzen P."/>
            <person name="Goolsby J.A."/>
            <person name="Tidwell J."/>
            <person name="Bellgard S.E."/>
            <person name="Bellgard M.I."/>
        </authorList>
    </citation>
    <scope>NUCLEOTIDE SEQUENCE</scope>
    <source>
        <tissue evidence="2">Shoot tissue taken approximately 20 cm above the soil surface</tissue>
    </source>
</reference>
<organism evidence="2">
    <name type="scientific">Arundo donax</name>
    <name type="common">Giant reed</name>
    <name type="synonym">Donax arundinaceus</name>
    <dbReference type="NCBI Taxonomy" id="35708"/>
    <lineage>
        <taxon>Eukaryota</taxon>
        <taxon>Viridiplantae</taxon>
        <taxon>Streptophyta</taxon>
        <taxon>Embryophyta</taxon>
        <taxon>Tracheophyta</taxon>
        <taxon>Spermatophyta</taxon>
        <taxon>Magnoliopsida</taxon>
        <taxon>Liliopsida</taxon>
        <taxon>Poales</taxon>
        <taxon>Poaceae</taxon>
        <taxon>PACMAD clade</taxon>
        <taxon>Arundinoideae</taxon>
        <taxon>Arundineae</taxon>
        <taxon>Arundo</taxon>
    </lineage>
</organism>
<feature type="transmembrane region" description="Helical" evidence="1">
    <location>
        <begin position="20"/>
        <end position="38"/>
    </location>
</feature>
<sequence length="49" mass="5488">MSNPVVETLHLHSTYQGPGLPVALLSCFILVFSVAYKCEYRKGSNSWFP</sequence>
<dbReference type="AlphaFoldDB" id="A0A0A8XV95"/>
<keyword evidence="1" id="KW-1133">Transmembrane helix</keyword>
<evidence type="ECO:0000313" key="2">
    <source>
        <dbReference type="EMBL" id="JAD16580.1"/>
    </source>
</evidence>
<reference evidence="2" key="1">
    <citation type="submission" date="2014-09" db="EMBL/GenBank/DDBJ databases">
        <authorList>
            <person name="Magalhaes I.L.F."/>
            <person name="Oliveira U."/>
            <person name="Santos F.R."/>
            <person name="Vidigal T.H.D.A."/>
            <person name="Brescovit A.D."/>
            <person name="Santos A.J."/>
        </authorList>
    </citation>
    <scope>NUCLEOTIDE SEQUENCE</scope>
    <source>
        <tissue evidence="2">Shoot tissue taken approximately 20 cm above the soil surface</tissue>
    </source>
</reference>
<dbReference type="EMBL" id="GBRH01281315">
    <property type="protein sequence ID" value="JAD16580.1"/>
    <property type="molecule type" value="Transcribed_RNA"/>
</dbReference>
<name>A0A0A8XV95_ARUDO</name>
<accession>A0A0A8XV95</accession>
<protein>
    <submittedName>
        <fullName evidence="2">Uncharacterized protein</fullName>
    </submittedName>
</protein>
<evidence type="ECO:0000256" key="1">
    <source>
        <dbReference type="SAM" id="Phobius"/>
    </source>
</evidence>
<keyword evidence="1" id="KW-0472">Membrane</keyword>
<proteinExistence type="predicted"/>